<dbReference type="Gene3D" id="3.60.40.10">
    <property type="entry name" value="PPM-type phosphatase domain"/>
    <property type="match status" value="1"/>
</dbReference>
<dbReference type="PROSITE" id="PS51746">
    <property type="entry name" value="PPM_2"/>
    <property type="match status" value="1"/>
</dbReference>
<dbReference type="SMART" id="SM00331">
    <property type="entry name" value="PP2C_SIG"/>
    <property type="match status" value="1"/>
</dbReference>
<comment type="caution">
    <text evidence="4">The sequence shown here is derived from an EMBL/GenBank/DDBJ whole genome shotgun (WGS) entry which is preliminary data.</text>
</comment>
<evidence type="ECO:0000256" key="1">
    <source>
        <dbReference type="SAM" id="MobiDB-lite"/>
    </source>
</evidence>
<dbReference type="SUPFAM" id="SSF81606">
    <property type="entry name" value="PP2C-like"/>
    <property type="match status" value="1"/>
</dbReference>
<gene>
    <name evidence="4" type="ORF">IQ249_01845</name>
</gene>
<feature type="region of interest" description="Disordered" evidence="1">
    <location>
        <begin position="567"/>
        <end position="592"/>
    </location>
</feature>
<dbReference type="InterPro" id="IPR001932">
    <property type="entry name" value="PPM-type_phosphatase-like_dom"/>
</dbReference>
<organism evidence="4 5">
    <name type="scientific">Lusitaniella coriacea LEGE 07157</name>
    <dbReference type="NCBI Taxonomy" id="945747"/>
    <lineage>
        <taxon>Bacteria</taxon>
        <taxon>Bacillati</taxon>
        <taxon>Cyanobacteriota</taxon>
        <taxon>Cyanophyceae</taxon>
        <taxon>Spirulinales</taxon>
        <taxon>Lusitaniellaceae</taxon>
        <taxon>Lusitaniella</taxon>
    </lineage>
</organism>
<feature type="transmembrane region" description="Helical" evidence="2">
    <location>
        <begin position="604"/>
        <end position="624"/>
    </location>
</feature>
<feature type="compositionally biased region" description="Low complexity" evidence="1">
    <location>
        <begin position="648"/>
        <end position="663"/>
    </location>
</feature>
<evidence type="ECO:0000259" key="3">
    <source>
        <dbReference type="PROSITE" id="PS51746"/>
    </source>
</evidence>
<keyword evidence="5" id="KW-1185">Reference proteome</keyword>
<dbReference type="Pfam" id="PF13672">
    <property type="entry name" value="PP2C_2"/>
    <property type="match status" value="1"/>
</dbReference>
<sequence length="663" mass="72982">MNSSQPHPYLWVAHPLAAQFSFPDRVADRFLVRATHIWQDTRPEEPPPFAEPIPSFLFPYLRLFSHQLHLPNLYGTIELEGSLVPLLKNAPIDRQGNLYPTLQEVWSEASPTRQMYWLWQILNLWTPLKESGVASTLLVPENVRVEGWRVRVLEFHRDLPATDRAEEEPSSIARQLSAAAVAVVSDASPATLLQLAQSWEPLLPDANVAIASFLEEIIIFLKTEGLALTTIANALNADLLNQASQYPLRVTVTGATEQGRIPTHNEDSCYPIAADLIANGTQWQDRLSSHFAIVCDGIGGHEGGEVASQMAVQSLKLQARALLAEIAEDPEVMTPDLVKEQLAATIRIANNAIASRNDQQGRESQRRMATTLVMTLQLPQQIATSNGGTRNSHELYLAHVGDSRAYWITTHYCQQLTVDDDVVTREVCRARSLEHKAQQRPDARALTQALGTRNAELLRPTVQRLIIEEDGVLLLCSDGLSDGDVVEESWSAVIPDAIRGKISLEAALKELIRRANEKNGQDNISGVATLYGIMPQNPVLVNLAELPKGSAQKAIEIEKPLETAEEELPVEEEVAPVEASAMPARAVEETETGILEEEDSGEGIGWVIKLLLLTALVGVMVLLLRWQIQTDQESETPASSPTPEQVEPETPSSSPFSEPGDSE</sequence>
<evidence type="ECO:0000313" key="4">
    <source>
        <dbReference type="EMBL" id="MBE9114629.1"/>
    </source>
</evidence>
<evidence type="ECO:0000313" key="5">
    <source>
        <dbReference type="Proteomes" id="UP000654482"/>
    </source>
</evidence>
<dbReference type="AlphaFoldDB" id="A0A8J7AXP4"/>
<keyword evidence="2" id="KW-0472">Membrane</keyword>
<dbReference type="GO" id="GO:0004722">
    <property type="term" value="F:protein serine/threonine phosphatase activity"/>
    <property type="evidence" value="ECO:0007669"/>
    <property type="project" value="InterPro"/>
</dbReference>
<reference evidence="4" key="1">
    <citation type="submission" date="2020-10" db="EMBL/GenBank/DDBJ databases">
        <authorList>
            <person name="Castelo-Branco R."/>
            <person name="Eusebio N."/>
            <person name="Adriana R."/>
            <person name="Vieira A."/>
            <person name="Brugerolle De Fraissinette N."/>
            <person name="Rezende De Castro R."/>
            <person name="Schneider M.P."/>
            <person name="Vasconcelos V."/>
            <person name="Leao P.N."/>
        </authorList>
    </citation>
    <scope>NUCLEOTIDE SEQUENCE</scope>
    <source>
        <strain evidence="4">LEGE 07157</strain>
    </source>
</reference>
<dbReference type="EMBL" id="JADEWZ010000002">
    <property type="protein sequence ID" value="MBE9114629.1"/>
    <property type="molecule type" value="Genomic_DNA"/>
</dbReference>
<accession>A0A8J7AXP4</accession>
<name>A0A8J7AXP4_9CYAN</name>
<protein>
    <submittedName>
        <fullName evidence="4">Protein phosphatase 2C domain-containing protein</fullName>
    </submittedName>
</protein>
<feature type="domain" description="PPM-type phosphatase" evidence="3">
    <location>
        <begin position="251"/>
        <end position="531"/>
    </location>
</feature>
<dbReference type="RefSeq" id="WP_194027717.1">
    <property type="nucleotide sequence ID" value="NZ_JADEWZ010000002.1"/>
</dbReference>
<dbReference type="PANTHER" id="PTHR13832:SF827">
    <property type="entry name" value="PROTEIN PHOSPHATASE 1L"/>
    <property type="match status" value="1"/>
</dbReference>
<evidence type="ECO:0000256" key="2">
    <source>
        <dbReference type="SAM" id="Phobius"/>
    </source>
</evidence>
<dbReference type="PANTHER" id="PTHR13832">
    <property type="entry name" value="PROTEIN PHOSPHATASE 2C"/>
    <property type="match status" value="1"/>
</dbReference>
<dbReference type="CDD" id="cd00143">
    <property type="entry name" value="PP2Cc"/>
    <property type="match status" value="1"/>
</dbReference>
<keyword evidence="2" id="KW-0812">Transmembrane</keyword>
<keyword evidence="2" id="KW-1133">Transmembrane helix</keyword>
<proteinExistence type="predicted"/>
<feature type="compositionally biased region" description="Polar residues" evidence="1">
    <location>
        <begin position="631"/>
        <end position="643"/>
    </location>
</feature>
<dbReference type="Proteomes" id="UP000654482">
    <property type="component" value="Unassembled WGS sequence"/>
</dbReference>
<dbReference type="InterPro" id="IPR015655">
    <property type="entry name" value="PP2C"/>
</dbReference>
<dbReference type="SMART" id="SM00332">
    <property type="entry name" value="PP2Cc"/>
    <property type="match status" value="1"/>
</dbReference>
<dbReference type="InterPro" id="IPR036457">
    <property type="entry name" value="PPM-type-like_dom_sf"/>
</dbReference>
<feature type="region of interest" description="Disordered" evidence="1">
    <location>
        <begin position="631"/>
        <end position="663"/>
    </location>
</feature>